<proteinExistence type="predicted"/>
<evidence type="ECO:0000313" key="1">
    <source>
        <dbReference type="EMBL" id="KAF3540751.1"/>
    </source>
</evidence>
<dbReference type="PANTHER" id="PTHR31286:SF148">
    <property type="entry name" value="DUF4283 DOMAIN-CONTAINING PROTEIN"/>
    <property type="match status" value="1"/>
</dbReference>
<gene>
    <name evidence="1" type="ORF">F2Q69_00024080</name>
</gene>
<comment type="caution">
    <text evidence="1">The sequence shown here is derived from an EMBL/GenBank/DDBJ whole genome shotgun (WGS) entry which is preliminary data.</text>
</comment>
<dbReference type="InterPro" id="IPR040256">
    <property type="entry name" value="At4g02000-like"/>
</dbReference>
<dbReference type="Proteomes" id="UP000712600">
    <property type="component" value="Unassembled WGS sequence"/>
</dbReference>
<protein>
    <recommendedName>
        <fullName evidence="3">DUF4283 domain-containing protein</fullName>
    </recommendedName>
</protein>
<evidence type="ECO:0000313" key="2">
    <source>
        <dbReference type="Proteomes" id="UP000712600"/>
    </source>
</evidence>
<dbReference type="AlphaFoldDB" id="A0A8S9QJ36"/>
<accession>A0A8S9QJ36</accession>
<name>A0A8S9QJ36_BRACR</name>
<organism evidence="1 2">
    <name type="scientific">Brassica cretica</name>
    <name type="common">Mustard</name>
    <dbReference type="NCBI Taxonomy" id="69181"/>
    <lineage>
        <taxon>Eukaryota</taxon>
        <taxon>Viridiplantae</taxon>
        <taxon>Streptophyta</taxon>
        <taxon>Embryophyta</taxon>
        <taxon>Tracheophyta</taxon>
        <taxon>Spermatophyta</taxon>
        <taxon>Magnoliopsida</taxon>
        <taxon>eudicotyledons</taxon>
        <taxon>Gunneridae</taxon>
        <taxon>Pentapetalae</taxon>
        <taxon>rosids</taxon>
        <taxon>malvids</taxon>
        <taxon>Brassicales</taxon>
        <taxon>Brassicaceae</taxon>
        <taxon>Brassiceae</taxon>
        <taxon>Brassica</taxon>
    </lineage>
</organism>
<dbReference type="EMBL" id="QGKX02001290">
    <property type="protein sequence ID" value="KAF3540751.1"/>
    <property type="molecule type" value="Genomic_DNA"/>
</dbReference>
<sequence length="382" mass="43090">MPIWIDLKGVPSLLFSHKALKCLSRATGKFVKLHPHTEKFTRLDVARVLVEVNLNKPLVEKISCLDKDGATVMIEVYYPWLPPKCSICNAWGNQGSNCKSKRITMLQKDKEVEVPKEDAVVGDVVITGDEVPKAVEGLDGALGRNDVVISPSRFSVLALEEIEEDGANEEEDLEEGEVVADFPIEETKMKDPARTGRFRPGPTLSRFHAKLKTLKYDMRMLNKTHYGDLPARTKEAFEEMCRCQNMVLLDPNPVTFAAAAEASDHWNKLASIEEKFYRQQSCLRWLGAGDYNTVFFHRAVQTRSSKNTIRFLVKEAVLHFQRFLQMEKNDNGEDYLPLIQELLTYRCSAGTVATLVAPVSPEEITSALHTLPNDKVRTSIYC</sequence>
<reference evidence="1" key="1">
    <citation type="submission" date="2019-12" db="EMBL/GenBank/DDBJ databases">
        <title>Genome sequencing and annotation of Brassica cretica.</title>
        <authorList>
            <person name="Studholme D.J."/>
            <person name="Sarris P."/>
        </authorList>
    </citation>
    <scope>NUCLEOTIDE SEQUENCE</scope>
    <source>
        <strain evidence="1">PFS-109/04</strain>
        <tissue evidence="1">Leaf</tissue>
    </source>
</reference>
<dbReference type="PANTHER" id="PTHR31286">
    <property type="entry name" value="GLYCINE-RICH CELL WALL STRUCTURAL PROTEIN 1.8-LIKE"/>
    <property type="match status" value="1"/>
</dbReference>
<evidence type="ECO:0008006" key="3">
    <source>
        <dbReference type="Google" id="ProtNLM"/>
    </source>
</evidence>